<protein>
    <recommendedName>
        <fullName evidence="1">Transposase IS66 central domain-containing protein</fullName>
    </recommendedName>
</protein>
<dbReference type="InterPro" id="IPR004291">
    <property type="entry name" value="Transposase_IS66_central"/>
</dbReference>
<proteinExistence type="predicted"/>
<dbReference type="Proteomes" id="UP000077852">
    <property type="component" value="Unassembled WGS sequence"/>
</dbReference>
<accession>A0AA91I9V4</accession>
<feature type="domain" description="Transposase IS66 central" evidence="1">
    <location>
        <begin position="2"/>
        <end position="65"/>
    </location>
</feature>
<sequence length="65" mass="7392">MGCAAHARRKFYELHVSAGRAVAEQALRLFGELYGIEREARTLDTSQRLRLRQEKARPLADSLHA</sequence>
<dbReference type="PANTHER" id="PTHR33678:SF1">
    <property type="entry name" value="BLL1576 PROTEIN"/>
    <property type="match status" value="1"/>
</dbReference>
<dbReference type="Pfam" id="PF03050">
    <property type="entry name" value="DDE_Tnp_IS66"/>
    <property type="match status" value="1"/>
</dbReference>
<evidence type="ECO:0000259" key="1">
    <source>
        <dbReference type="Pfam" id="PF03050"/>
    </source>
</evidence>
<dbReference type="InterPro" id="IPR052344">
    <property type="entry name" value="Transposase-related"/>
</dbReference>
<evidence type="ECO:0000313" key="2">
    <source>
        <dbReference type="EMBL" id="OAK61413.1"/>
    </source>
</evidence>
<dbReference type="AlphaFoldDB" id="A0AA91I9V4"/>
<gene>
    <name evidence="2" type="ORF">A3K87_21020</name>
</gene>
<organism evidence="2 3">
    <name type="scientific">Variovorax paradoxus</name>
    <dbReference type="NCBI Taxonomy" id="34073"/>
    <lineage>
        <taxon>Bacteria</taxon>
        <taxon>Pseudomonadati</taxon>
        <taxon>Pseudomonadota</taxon>
        <taxon>Betaproteobacteria</taxon>
        <taxon>Burkholderiales</taxon>
        <taxon>Comamonadaceae</taxon>
        <taxon>Variovorax</taxon>
    </lineage>
</organism>
<comment type="caution">
    <text evidence="2">The sequence shown here is derived from an EMBL/GenBank/DDBJ whole genome shotgun (WGS) entry which is preliminary data.</text>
</comment>
<reference evidence="2 3" key="1">
    <citation type="submission" date="2016-03" db="EMBL/GenBank/DDBJ databases">
        <title>Genome sequence of Variovorax paradoxus KB5.</title>
        <authorList>
            <person name="Jeong H."/>
            <person name="Hong C.E."/>
            <person name="Jo S.H."/>
            <person name="Park J.M."/>
        </authorList>
    </citation>
    <scope>NUCLEOTIDE SEQUENCE [LARGE SCALE GENOMIC DNA]</scope>
    <source>
        <strain evidence="2 3">KB5</strain>
    </source>
</reference>
<name>A0AA91I9V4_VARPD</name>
<dbReference type="EMBL" id="LVHG01000056">
    <property type="protein sequence ID" value="OAK61413.1"/>
    <property type="molecule type" value="Genomic_DNA"/>
</dbReference>
<evidence type="ECO:0000313" key="3">
    <source>
        <dbReference type="Proteomes" id="UP000077852"/>
    </source>
</evidence>
<dbReference type="PANTHER" id="PTHR33678">
    <property type="entry name" value="BLL1576 PROTEIN"/>
    <property type="match status" value="1"/>
</dbReference>